<dbReference type="InterPro" id="IPR022813">
    <property type="entry name" value="SecD/SecF_arch_bac"/>
</dbReference>
<sequence>MLPKIYKFMFWFSIALAVASIVAVGMFGLKLGVDFQGGSVLELNFKNRPDIGQIQSILTPKIGDVELSPEGDTGLIVRAHELTEVQHQEALSALKTAFSVAGLEEKQFSSVGPIIGDELKQRSLFAIFLVLFCVVVYIAFVFRKLGRTTSPWAMGLAAIIALIHDVAIPVGVFAILGHFYGIEVTGVFVAAALTILGFSVSDTVVIFDRVRENIIRGGLPAGRHGNKSEFGALVHRSIMQTLTRSLNTVFTVLLSLFAIYFFGGASIKYFSLALIIGIFLGAYSSIFVASPLLVWWTPHTNR</sequence>
<name>A0A1G2M298_9BACT</name>
<dbReference type="GO" id="GO:0065002">
    <property type="term" value="P:intracellular protein transmembrane transport"/>
    <property type="evidence" value="ECO:0007669"/>
    <property type="project" value="UniProtKB-UniRule"/>
</dbReference>
<dbReference type="PANTHER" id="PTHR30081">
    <property type="entry name" value="PROTEIN-EXPORT MEMBRANE PROTEIN SEC"/>
    <property type="match status" value="1"/>
</dbReference>
<dbReference type="PRINTS" id="PR01755">
    <property type="entry name" value="SECFTRNLCASE"/>
</dbReference>
<feature type="transmembrane region" description="Helical" evidence="10">
    <location>
        <begin position="245"/>
        <end position="263"/>
    </location>
</feature>
<feature type="transmembrane region" description="Helical" evidence="10">
    <location>
        <begin position="186"/>
        <end position="207"/>
    </location>
</feature>
<dbReference type="Gene3D" id="1.20.1640.10">
    <property type="entry name" value="Multidrug efflux transporter AcrB transmembrane domain"/>
    <property type="match status" value="1"/>
</dbReference>
<dbReference type="PROSITE" id="PS50156">
    <property type="entry name" value="SSD"/>
    <property type="match status" value="1"/>
</dbReference>
<gene>
    <name evidence="10" type="primary">secF</name>
    <name evidence="12" type="ORF">A2664_00205</name>
</gene>
<dbReference type="SUPFAM" id="SSF82866">
    <property type="entry name" value="Multidrug efflux transporter AcrB transmembrane domain"/>
    <property type="match status" value="1"/>
</dbReference>
<protein>
    <recommendedName>
        <fullName evidence="10">Protein-export membrane protein SecF</fullName>
    </recommendedName>
</protein>
<evidence type="ECO:0000256" key="4">
    <source>
        <dbReference type="ARBA" id="ARBA00022519"/>
    </source>
</evidence>
<keyword evidence="3 10" id="KW-1003">Cell membrane</keyword>
<dbReference type="InterPro" id="IPR005665">
    <property type="entry name" value="SecF_bac"/>
</dbReference>
<keyword evidence="7 10" id="KW-1133">Transmembrane helix</keyword>
<dbReference type="EMBL" id="MHRF01000011">
    <property type="protein sequence ID" value="OHA17894.1"/>
    <property type="molecule type" value="Genomic_DNA"/>
</dbReference>
<dbReference type="PANTHER" id="PTHR30081:SF8">
    <property type="entry name" value="PROTEIN TRANSLOCASE SUBUNIT SECF"/>
    <property type="match status" value="1"/>
</dbReference>
<dbReference type="NCBIfam" id="TIGR00966">
    <property type="entry name" value="transloc_SecF"/>
    <property type="match status" value="1"/>
</dbReference>
<evidence type="ECO:0000313" key="13">
    <source>
        <dbReference type="Proteomes" id="UP000178873"/>
    </source>
</evidence>
<feature type="domain" description="SSD" evidence="11">
    <location>
        <begin position="123"/>
        <end position="295"/>
    </location>
</feature>
<keyword evidence="9 10" id="KW-0472">Membrane</keyword>
<proteinExistence type="inferred from homology"/>
<dbReference type="Pfam" id="PF02355">
    <property type="entry name" value="SecD_SecF_C"/>
    <property type="match status" value="1"/>
</dbReference>
<dbReference type="InterPro" id="IPR000731">
    <property type="entry name" value="SSD"/>
</dbReference>
<keyword evidence="4" id="KW-0997">Cell inner membrane</keyword>
<comment type="function">
    <text evidence="10">Part of the Sec protein translocase complex. Interacts with the SecYEG preprotein conducting channel. SecDF uses the proton motive force (PMF) to complete protein translocation after the ATP-dependent function of SecA.</text>
</comment>
<reference evidence="12 13" key="1">
    <citation type="journal article" date="2016" name="Nat. Commun.">
        <title>Thousands of microbial genomes shed light on interconnected biogeochemical processes in an aquifer system.</title>
        <authorList>
            <person name="Anantharaman K."/>
            <person name="Brown C.T."/>
            <person name="Hug L.A."/>
            <person name="Sharon I."/>
            <person name="Castelle C.J."/>
            <person name="Probst A.J."/>
            <person name="Thomas B.C."/>
            <person name="Singh A."/>
            <person name="Wilkins M.J."/>
            <person name="Karaoz U."/>
            <person name="Brodie E.L."/>
            <person name="Williams K.H."/>
            <person name="Hubbard S.S."/>
            <person name="Banfield J.F."/>
        </authorList>
    </citation>
    <scope>NUCLEOTIDE SEQUENCE [LARGE SCALE GENOMIC DNA]</scope>
</reference>
<dbReference type="InterPro" id="IPR022646">
    <property type="entry name" value="SecD/SecF_CS"/>
</dbReference>
<dbReference type="InterPro" id="IPR048634">
    <property type="entry name" value="SecD_SecF_C"/>
</dbReference>
<feature type="transmembrane region" description="Helical" evidence="10">
    <location>
        <begin position="9"/>
        <end position="29"/>
    </location>
</feature>
<dbReference type="GO" id="GO:0043952">
    <property type="term" value="P:protein transport by the Sec complex"/>
    <property type="evidence" value="ECO:0007669"/>
    <property type="project" value="UniProtKB-UniRule"/>
</dbReference>
<dbReference type="STRING" id="1802301.A2664_00205"/>
<feature type="transmembrane region" description="Helical" evidence="10">
    <location>
        <begin position="269"/>
        <end position="296"/>
    </location>
</feature>
<comment type="caution">
    <text evidence="12">The sequence shown here is derived from an EMBL/GenBank/DDBJ whole genome shotgun (WGS) entry which is preliminary data.</text>
</comment>
<evidence type="ECO:0000256" key="6">
    <source>
        <dbReference type="ARBA" id="ARBA00022927"/>
    </source>
</evidence>
<evidence type="ECO:0000256" key="8">
    <source>
        <dbReference type="ARBA" id="ARBA00023010"/>
    </source>
</evidence>
<dbReference type="AlphaFoldDB" id="A0A1G2M298"/>
<feature type="transmembrane region" description="Helical" evidence="10">
    <location>
        <begin position="154"/>
        <end position="180"/>
    </location>
</feature>
<comment type="similarity">
    <text evidence="10">Belongs to the SecD/SecF family. SecF subfamily.</text>
</comment>
<dbReference type="HAMAP" id="MF_01464_B">
    <property type="entry name" value="SecF_B"/>
    <property type="match status" value="1"/>
</dbReference>
<evidence type="ECO:0000256" key="10">
    <source>
        <dbReference type="HAMAP-Rule" id="MF_01464"/>
    </source>
</evidence>
<feature type="transmembrane region" description="Helical" evidence="10">
    <location>
        <begin position="123"/>
        <end position="142"/>
    </location>
</feature>
<comment type="subunit">
    <text evidence="10">Forms a complex with SecD. Part of the essential Sec protein translocation apparatus which comprises SecA, SecYEG and auxiliary proteins SecDF. Other proteins may also be involved.</text>
</comment>
<evidence type="ECO:0000256" key="3">
    <source>
        <dbReference type="ARBA" id="ARBA00022475"/>
    </source>
</evidence>
<keyword evidence="5 10" id="KW-0812">Transmembrane</keyword>
<evidence type="ECO:0000259" key="11">
    <source>
        <dbReference type="PROSITE" id="PS50156"/>
    </source>
</evidence>
<keyword evidence="8 10" id="KW-0811">Translocation</keyword>
<accession>A0A1G2M298</accession>
<organism evidence="12 13">
    <name type="scientific">Candidatus Taylorbacteria bacterium RIFCSPHIGHO2_01_FULL_46_22b</name>
    <dbReference type="NCBI Taxonomy" id="1802301"/>
    <lineage>
        <taxon>Bacteria</taxon>
        <taxon>Candidatus Tayloriibacteriota</taxon>
    </lineage>
</organism>
<evidence type="ECO:0000313" key="12">
    <source>
        <dbReference type="EMBL" id="OHA17894.1"/>
    </source>
</evidence>
<dbReference type="Proteomes" id="UP000178873">
    <property type="component" value="Unassembled WGS sequence"/>
</dbReference>
<keyword evidence="2 10" id="KW-0813">Transport</keyword>
<evidence type="ECO:0000256" key="2">
    <source>
        <dbReference type="ARBA" id="ARBA00022448"/>
    </source>
</evidence>
<comment type="subcellular location">
    <subcellularLocation>
        <location evidence="1 10">Cell membrane</location>
        <topology evidence="1 10">Multi-pass membrane protein</topology>
    </subcellularLocation>
</comment>
<evidence type="ECO:0000256" key="1">
    <source>
        <dbReference type="ARBA" id="ARBA00004651"/>
    </source>
</evidence>
<evidence type="ECO:0000256" key="5">
    <source>
        <dbReference type="ARBA" id="ARBA00022692"/>
    </source>
</evidence>
<dbReference type="GO" id="GO:0015450">
    <property type="term" value="F:protein-transporting ATPase activity"/>
    <property type="evidence" value="ECO:0007669"/>
    <property type="project" value="InterPro"/>
</dbReference>
<dbReference type="Pfam" id="PF07549">
    <property type="entry name" value="Sec_GG"/>
    <property type="match status" value="1"/>
</dbReference>
<keyword evidence="6 10" id="KW-0653">Protein transport</keyword>
<evidence type="ECO:0000256" key="9">
    <source>
        <dbReference type="ARBA" id="ARBA00023136"/>
    </source>
</evidence>
<dbReference type="GO" id="GO:0005886">
    <property type="term" value="C:plasma membrane"/>
    <property type="evidence" value="ECO:0007669"/>
    <property type="project" value="UniProtKB-SubCell"/>
</dbReference>
<dbReference type="GO" id="GO:0006605">
    <property type="term" value="P:protein targeting"/>
    <property type="evidence" value="ECO:0007669"/>
    <property type="project" value="UniProtKB-UniRule"/>
</dbReference>
<dbReference type="InterPro" id="IPR022645">
    <property type="entry name" value="SecD/SecF_bac"/>
</dbReference>
<evidence type="ECO:0000256" key="7">
    <source>
        <dbReference type="ARBA" id="ARBA00022989"/>
    </source>
</evidence>